<accession>A0AA35RUF3</accession>
<comment type="subcellular location">
    <subcellularLocation>
        <location evidence="1">Cell membrane</location>
        <topology evidence="1">Multi-pass membrane protein</topology>
    </subcellularLocation>
</comment>
<feature type="domain" description="RCK N-terminal" evidence="3">
    <location>
        <begin position="109"/>
        <end position="227"/>
    </location>
</feature>
<feature type="transmembrane region" description="Helical" evidence="2">
    <location>
        <begin position="7"/>
        <end position="28"/>
    </location>
</feature>
<dbReference type="Pfam" id="PF02254">
    <property type="entry name" value="TrkA_N"/>
    <property type="match status" value="1"/>
</dbReference>
<dbReference type="InterPro" id="IPR050721">
    <property type="entry name" value="Trk_Ktr_HKT_K-transport"/>
</dbReference>
<evidence type="ECO:0000259" key="3">
    <source>
        <dbReference type="PROSITE" id="PS51201"/>
    </source>
</evidence>
<name>A0AA35RUF3_GEOBA</name>
<keyword evidence="4" id="KW-0813">Transport</keyword>
<dbReference type="GO" id="GO:0005886">
    <property type="term" value="C:plasma membrane"/>
    <property type="evidence" value="ECO:0007669"/>
    <property type="project" value="UniProtKB-SubCell"/>
</dbReference>
<dbReference type="PANTHER" id="PTHR43833">
    <property type="entry name" value="POTASSIUM CHANNEL PROTEIN 2-RELATED-RELATED"/>
    <property type="match status" value="1"/>
</dbReference>
<protein>
    <submittedName>
        <fullName evidence="4">Potassium channel protein 1</fullName>
    </submittedName>
</protein>
<evidence type="ECO:0000256" key="2">
    <source>
        <dbReference type="SAM" id="Phobius"/>
    </source>
</evidence>
<dbReference type="InterPro" id="IPR013099">
    <property type="entry name" value="K_chnl_dom"/>
</dbReference>
<dbReference type="SUPFAM" id="SSF51735">
    <property type="entry name" value="NAD(P)-binding Rossmann-fold domains"/>
    <property type="match status" value="1"/>
</dbReference>
<dbReference type="EMBL" id="CASHTH010001630">
    <property type="protein sequence ID" value="CAI8017464.1"/>
    <property type="molecule type" value="Genomic_DNA"/>
</dbReference>
<keyword evidence="4" id="KW-0406">Ion transport</keyword>
<sequence>MNYQRKIFIALTLLIGLLVTGTVGYLFLEKDNQWRLLDAIYMTVITLTTVGYSNMGMSDAGRVFTMFLLIGGFGVFTYSVTIATAFLIEGQLQSFFRQQKMIRTVDKLSNHYIICGLGDTGVHVLDEMLKAEVDFVGIEFEEERLIHLSDTRNFLYLQGDATDDELLLRAGIERAQGLVTCLSRDQDNLFVVISARKLNPHLRIASKAVEDNSPGKLITAGADEVVLPDHIGGLRLATGLLQPQLVGFLENMTQNRLDAQFNESIIQEGAPLDGISLRAASIHEQNWVSCHRNPR</sequence>
<dbReference type="SUPFAM" id="SSF81324">
    <property type="entry name" value="Voltage-gated potassium channels"/>
    <property type="match status" value="1"/>
</dbReference>
<evidence type="ECO:0000313" key="4">
    <source>
        <dbReference type="EMBL" id="CAI8017464.1"/>
    </source>
</evidence>
<dbReference type="InterPro" id="IPR036291">
    <property type="entry name" value="NAD(P)-bd_dom_sf"/>
</dbReference>
<feature type="transmembrane region" description="Helical" evidence="2">
    <location>
        <begin position="64"/>
        <end position="88"/>
    </location>
</feature>
<dbReference type="GO" id="GO:0006813">
    <property type="term" value="P:potassium ion transport"/>
    <property type="evidence" value="ECO:0007669"/>
    <property type="project" value="InterPro"/>
</dbReference>
<evidence type="ECO:0000313" key="5">
    <source>
        <dbReference type="Proteomes" id="UP001174909"/>
    </source>
</evidence>
<dbReference type="PROSITE" id="PS51201">
    <property type="entry name" value="RCK_N"/>
    <property type="match status" value="1"/>
</dbReference>
<comment type="caution">
    <text evidence="4">The sequence shown here is derived from an EMBL/GenBank/DDBJ whole genome shotgun (WGS) entry which is preliminary data.</text>
</comment>
<proteinExistence type="predicted"/>
<gene>
    <name evidence="4" type="ORF">GBAR_LOCUS10593</name>
</gene>
<dbReference type="Gene3D" id="3.40.50.720">
    <property type="entry name" value="NAD(P)-binding Rossmann-like Domain"/>
    <property type="match status" value="1"/>
</dbReference>
<keyword evidence="4" id="KW-0407">Ion channel</keyword>
<dbReference type="PANTHER" id="PTHR43833:SF9">
    <property type="entry name" value="POTASSIUM CHANNEL PROTEIN YUGO-RELATED"/>
    <property type="match status" value="1"/>
</dbReference>
<organism evidence="4 5">
    <name type="scientific">Geodia barretti</name>
    <name type="common">Barrett's horny sponge</name>
    <dbReference type="NCBI Taxonomy" id="519541"/>
    <lineage>
        <taxon>Eukaryota</taxon>
        <taxon>Metazoa</taxon>
        <taxon>Porifera</taxon>
        <taxon>Demospongiae</taxon>
        <taxon>Heteroscleromorpha</taxon>
        <taxon>Tetractinellida</taxon>
        <taxon>Astrophorina</taxon>
        <taxon>Geodiidae</taxon>
        <taxon>Geodia</taxon>
    </lineage>
</organism>
<dbReference type="GO" id="GO:0034220">
    <property type="term" value="P:monoatomic ion transmembrane transport"/>
    <property type="evidence" value="ECO:0007669"/>
    <property type="project" value="UniProtKB-KW"/>
</dbReference>
<dbReference type="AlphaFoldDB" id="A0AA35RUF3"/>
<feature type="transmembrane region" description="Helical" evidence="2">
    <location>
        <begin position="34"/>
        <end position="52"/>
    </location>
</feature>
<keyword evidence="2" id="KW-0812">Transmembrane</keyword>
<dbReference type="Pfam" id="PF07885">
    <property type="entry name" value="Ion_trans_2"/>
    <property type="match status" value="1"/>
</dbReference>
<evidence type="ECO:0000256" key="1">
    <source>
        <dbReference type="ARBA" id="ARBA00004651"/>
    </source>
</evidence>
<keyword evidence="5" id="KW-1185">Reference proteome</keyword>
<keyword evidence="2" id="KW-1133">Transmembrane helix</keyword>
<dbReference type="Proteomes" id="UP001174909">
    <property type="component" value="Unassembled WGS sequence"/>
</dbReference>
<dbReference type="InterPro" id="IPR003148">
    <property type="entry name" value="RCK_N"/>
</dbReference>
<reference evidence="4" key="1">
    <citation type="submission" date="2023-03" db="EMBL/GenBank/DDBJ databases">
        <authorList>
            <person name="Steffen K."/>
            <person name="Cardenas P."/>
        </authorList>
    </citation>
    <scope>NUCLEOTIDE SEQUENCE</scope>
</reference>
<keyword evidence="2" id="KW-0472">Membrane</keyword>
<dbReference type="Gene3D" id="1.10.287.70">
    <property type="match status" value="1"/>
</dbReference>